<proteinExistence type="predicted"/>
<evidence type="ECO:0000313" key="3">
    <source>
        <dbReference type="Proteomes" id="UP000586918"/>
    </source>
</evidence>
<feature type="compositionally biased region" description="Low complexity" evidence="1">
    <location>
        <begin position="76"/>
        <end position="91"/>
    </location>
</feature>
<comment type="caution">
    <text evidence="2">The sequence shown here is derived from an EMBL/GenBank/DDBJ whole genome shotgun (WGS) entry which is preliminary data.</text>
</comment>
<name>A0A848DP22_9PSEU</name>
<evidence type="ECO:0000256" key="1">
    <source>
        <dbReference type="SAM" id="MobiDB-lite"/>
    </source>
</evidence>
<organism evidence="2 3">
    <name type="scientific">Pseudonocardia bannensis</name>
    <dbReference type="NCBI Taxonomy" id="630973"/>
    <lineage>
        <taxon>Bacteria</taxon>
        <taxon>Bacillati</taxon>
        <taxon>Actinomycetota</taxon>
        <taxon>Actinomycetes</taxon>
        <taxon>Pseudonocardiales</taxon>
        <taxon>Pseudonocardiaceae</taxon>
        <taxon>Pseudonocardia</taxon>
    </lineage>
</organism>
<gene>
    <name evidence="2" type="ORF">HF519_23885</name>
</gene>
<dbReference type="AlphaFoldDB" id="A0A848DP22"/>
<accession>A0A848DP22</accession>
<keyword evidence="3" id="KW-1185">Reference proteome</keyword>
<sequence>MKVHHLDHTQLAALDHLDPVVESWSPDGLTLDAIEQLEYDVDAELDREGTAHPTSWLLMSEAERAGIRPGRRPLRAVAAQAATSAPSEDAA</sequence>
<reference evidence="2 3" key="1">
    <citation type="submission" date="2020-04" db="EMBL/GenBank/DDBJ databases">
        <authorList>
            <person name="Klaysubun C."/>
            <person name="Duangmal K."/>
            <person name="Lipun K."/>
        </authorList>
    </citation>
    <scope>NUCLEOTIDE SEQUENCE [LARGE SCALE GENOMIC DNA]</scope>
    <source>
        <strain evidence="2 3">DSM 45300</strain>
    </source>
</reference>
<dbReference type="EMBL" id="JAAXKZ010000118">
    <property type="protein sequence ID" value="NMH94557.1"/>
    <property type="molecule type" value="Genomic_DNA"/>
</dbReference>
<feature type="region of interest" description="Disordered" evidence="1">
    <location>
        <begin position="69"/>
        <end position="91"/>
    </location>
</feature>
<evidence type="ECO:0000313" key="2">
    <source>
        <dbReference type="EMBL" id="NMH94557.1"/>
    </source>
</evidence>
<dbReference type="RefSeq" id="WP_169415240.1">
    <property type="nucleotide sequence ID" value="NZ_JAAXKZ010000118.1"/>
</dbReference>
<dbReference type="Proteomes" id="UP000586918">
    <property type="component" value="Unassembled WGS sequence"/>
</dbReference>
<protein>
    <submittedName>
        <fullName evidence="2">Uncharacterized protein</fullName>
    </submittedName>
</protein>